<name>A0A7X1TF24_9BURK</name>
<proteinExistence type="predicted"/>
<evidence type="ECO:0000313" key="1">
    <source>
        <dbReference type="EMBL" id="MPW16935.1"/>
    </source>
</evidence>
<evidence type="ECO:0000313" key="2">
    <source>
        <dbReference type="Proteomes" id="UP000484381"/>
    </source>
</evidence>
<organism evidence="1 2">
    <name type="scientific">Paraburkholderia franconis</name>
    <dbReference type="NCBI Taxonomy" id="2654983"/>
    <lineage>
        <taxon>Bacteria</taxon>
        <taxon>Pseudomonadati</taxon>
        <taxon>Pseudomonadota</taxon>
        <taxon>Betaproteobacteria</taxon>
        <taxon>Burkholderiales</taxon>
        <taxon>Burkholderiaceae</taxon>
        <taxon>Paraburkholderia</taxon>
    </lineage>
</organism>
<sequence>MTSRSECWERFKAAVLGAREGHYGIGNALIEAIRQKHGDEAAEIQRRELRRYVDSDKPA</sequence>
<dbReference type="Proteomes" id="UP000484381">
    <property type="component" value="Unassembled WGS sequence"/>
</dbReference>
<comment type="caution">
    <text evidence="1">The sequence shown here is derived from an EMBL/GenBank/DDBJ whole genome shotgun (WGS) entry which is preliminary data.</text>
</comment>
<keyword evidence="2" id="KW-1185">Reference proteome</keyword>
<gene>
    <name evidence="1" type="ORF">GCT13_08320</name>
</gene>
<accession>A0A7X1TF24</accession>
<dbReference type="EMBL" id="WHNP01000006">
    <property type="protein sequence ID" value="MPW16935.1"/>
    <property type="molecule type" value="Genomic_DNA"/>
</dbReference>
<reference evidence="1 2" key="1">
    <citation type="submission" date="2019-10" db="EMBL/GenBank/DDBJ databases">
        <title>Paraburkholderia sp. isolated from nodules of Mimosa pudica from Brazilian Atlantic Forest soils.</title>
        <authorList>
            <person name="Paulitsch F."/>
            <person name="Hungria M."/>
            <person name="Dall'Agnol R."/>
        </authorList>
    </citation>
    <scope>NUCLEOTIDE SEQUENCE [LARGE SCALE GENOMIC DNA]</scope>
    <source>
        <strain evidence="1 2">CNPSo 3157</strain>
    </source>
</reference>
<dbReference type="AlphaFoldDB" id="A0A7X1TF24"/>
<protein>
    <submittedName>
        <fullName evidence="1">Uncharacterized protein</fullName>
    </submittedName>
</protein>